<accession>M4SYF1</accession>
<organism evidence="10">
    <name type="scientific">Trypanosoma brucei</name>
    <dbReference type="NCBI Taxonomy" id="5691"/>
    <lineage>
        <taxon>Eukaryota</taxon>
        <taxon>Discoba</taxon>
        <taxon>Euglenozoa</taxon>
        <taxon>Kinetoplastea</taxon>
        <taxon>Metakinetoplastina</taxon>
        <taxon>Trypanosomatida</taxon>
        <taxon>Trypanosomatidae</taxon>
        <taxon>Trypanosoma</taxon>
    </lineage>
</organism>
<name>M4SYF1_9TRYP</name>
<reference evidence="10" key="2">
    <citation type="journal article" date="2014" name="Mol. Biochem. Parasitol.">
        <title>Capturing the variant surface glycoprotein repertoire (the VSGnome) of Trypanosoma brucei Lister 427.</title>
        <authorList>
            <person name="Cross G.A."/>
            <person name="Kim H.S."/>
            <person name="Wickstead B."/>
        </authorList>
    </citation>
    <scope>NUCLEOTIDE SEQUENCE</scope>
    <source>
        <strain evidence="10">Lister 427</strain>
    </source>
</reference>
<dbReference type="GO" id="GO:0098552">
    <property type="term" value="C:side of membrane"/>
    <property type="evidence" value="ECO:0007669"/>
    <property type="project" value="UniProtKB-KW"/>
</dbReference>
<keyword evidence="4" id="KW-0336">GPI-anchor</keyword>
<sequence>MQKKTELRRVTCFFLIIASFLSAYGSGPALKHTAWTQTCSVAQTLDKVPGMTKGKLQKISDGANAAERTALKLIIMATQTTNRKEKVAYRSLAKTIATTGDTLKAKLESTMDKAIEATAQAANLAGQINEFVTFLDGAALGGTETGGCLAEATTGNIADHATITAAGCRKDTPVYPATESSLETCDFSKTGFPKAGGVSDAKDSSATAKCILFHHSGTTGAARFYQHQTKVTHLGGYLEITSGAGSTTLVLKSLAAIAKDGVHTSGQLLGEIYTPLATLNSEDTTEIKTTDESIIKSAAAASTLEAAVQEALKLANPETDQEKMKEEAADIIKEFVGSENPKGSKAWETIKATKVKGTEAKPETEKELKDITHNAKLVSALNYYINNAESKLQEAEAKLAAAKTAAEKVPTAPKPDECKAKKGDTCKDGCKWDSDGENKKCVVDPHFVKKEVEGGEKDSKTGTQNTTGSNSFLINKSTLLLAFLLI</sequence>
<dbReference type="GO" id="GO:0042783">
    <property type="term" value="P:symbiont-mediated evasion of host immune response"/>
    <property type="evidence" value="ECO:0007669"/>
    <property type="project" value="InterPro"/>
</dbReference>
<evidence type="ECO:0000256" key="2">
    <source>
        <dbReference type="ARBA" id="ARBA00004609"/>
    </source>
</evidence>
<dbReference type="SUPFAM" id="SSF58087">
    <property type="entry name" value="Variant surface glycoprotein (N-terminal domain)"/>
    <property type="match status" value="1"/>
</dbReference>
<dbReference type="Gene3D" id="1.10.470.10">
    <property type="entry name" value="Variant Surface Glycoprotein, subunit A, domain 2"/>
    <property type="match status" value="1"/>
</dbReference>
<dbReference type="InterPro" id="IPR027446">
    <property type="entry name" value="VSG_C_dom_sf"/>
</dbReference>
<dbReference type="Gene3D" id="4.10.110.20">
    <property type="entry name" value="Variant surface glycoprotein MITAT 1.2, VSG 221, C-terminal domain"/>
    <property type="match status" value="1"/>
</dbReference>
<evidence type="ECO:0000256" key="4">
    <source>
        <dbReference type="ARBA" id="ARBA00022622"/>
    </source>
</evidence>
<dbReference type="VEuPathDB" id="TriTrypDB:Tb927.11.18510"/>
<protein>
    <submittedName>
        <fullName evidence="10">Variant surface glycoprotein 576</fullName>
    </submittedName>
</protein>
<comment type="function">
    <text evidence="1">VSG forms a coat on the surface of the parasite. The trypanosome evades the immune response of the host by expressing a series of antigenically distinct VSGs from an estimated 1000 VSG genes.</text>
</comment>
<evidence type="ECO:0000256" key="7">
    <source>
        <dbReference type="ARBA" id="ARBA00023288"/>
    </source>
</evidence>
<dbReference type="VEuPathDB" id="TriTrypDB:Tb1125.11.18510"/>
<dbReference type="GO" id="GO:0005886">
    <property type="term" value="C:plasma membrane"/>
    <property type="evidence" value="ECO:0007669"/>
    <property type="project" value="UniProtKB-SubCell"/>
</dbReference>
<dbReference type="FunFam" id="4.10.110.20:FF:000001">
    <property type="entry name" value="Variant surface glycoprotein (VSG), putative"/>
    <property type="match status" value="1"/>
</dbReference>
<evidence type="ECO:0000256" key="6">
    <source>
        <dbReference type="ARBA" id="ARBA00023180"/>
    </source>
</evidence>
<comment type="subcellular location">
    <subcellularLocation>
        <location evidence="2">Cell membrane</location>
        <topology evidence="2">Lipid-anchor</topology>
        <topology evidence="2">GPI-anchor</topology>
    </subcellularLocation>
</comment>
<keyword evidence="3" id="KW-1003">Cell membrane</keyword>
<evidence type="ECO:0000256" key="1">
    <source>
        <dbReference type="ARBA" id="ARBA00002523"/>
    </source>
</evidence>
<keyword evidence="6" id="KW-0325">Glycoprotein</keyword>
<dbReference type="AlphaFoldDB" id="M4SYF1"/>
<evidence type="ECO:0000256" key="3">
    <source>
        <dbReference type="ARBA" id="ARBA00022475"/>
    </source>
</evidence>
<dbReference type="InterPro" id="IPR001812">
    <property type="entry name" value="Trypano_VSG_A_N_dom"/>
</dbReference>
<keyword evidence="5" id="KW-0472">Membrane</keyword>
<evidence type="ECO:0000256" key="8">
    <source>
        <dbReference type="SAM" id="Coils"/>
    </source>
</evidence>
<evidence type="ECO:0000256" key="5">
    <source>
        <dbReference type="ARBA" id="ARBA00023136"/>
    </source>
</evidence>
<keyword evidence="8" id="KW-0175">Coiled coil</keyword>
<reference evidence="10" key="1">
    <citation type="submission" date="2013-02" db="EMBL/GenBank/DDBJ databases">
        <authorList>
            <person name="Cross G.A.M."/>
            <person name="Kim H.-S."/>
            <person name="Wickstead B."/>
        </authorList>
    </citation>
    <scope>NUCLEOTIDE SEQUENCE</scope>
    <source>
        <strain evidence="10">Lister 427</strain>
    </source>
</reference>
<dbReference type="Pfam" id="PF00913">
    <property type="entry name" value="Trypan_glycop"/>
    <property type="match status" value="1"/>
</dbReference>
<evidence type="ECO:0000259" key="9">
    <source>
        <dbReference type="Pfam" id="PF00913"/>
    </source>
</evidence>
<feature type="domain" description="Trypanosome variant surface glycoprotein A-type N-terminal" evidence="9">
    <location>
        <begin position="24"/>
        <end position="384"/>
    </location>
</feature>
<dbReference type="SUPFAM" id="SSF118251">
    <property type="entry name" value="Variant surface glycoprotein MITAT 1.2, VSG 221, C-terminal domain"/>
    <property type="match status" value="1"/>
</dbReference>
<keyword evidence="7" id="KW-0449">Lipoprotein</keyword>
<dbReference type="EMBL" id="KC613703">
    <property type="protein sequence ID" value="AGH61134.1"/>
    <property type="molecule type" value="Genomic_DNA"/>
</dbReference>
<dbReference type="VEuPathDB" id="TriTrypDB:Tb427_000380200"/>
<evidence type="ECO:0000313" key="10">
    <source>
        <dbReference type="EMBL" id="AGH61134.1"/>
    </source>
</evidence>
<feature type="coiled-coil region" evidence="8">
    <location>
        <begin position="378"/>
        <end position="405"/>
    </location>
</feature>
<dbReference type="Gene3D" id="3.90.150.10">
    <property type="entry name" value="Variant Surface Glycoprotein, subunit A domain 1"/>
    <property type="match status" value="1"/>
</dbReference>
<proteinExistence type="predicted"/>